<proteinExistence type="predicted"/>
<feature type="domain" description="NACHT" evidence="3">
    <location>
        <begin position="95"/>
        <end position="427"/>
    </location>
</feature>
<dbReference type="Proteomes" id="UP000287547">
    <property type="component" value="Unassembled WGS sequence"/>
</dbReference>
<keyword evidence="1" id="KW-0547">Nucleotide-binding</keyword>
<evidence type="ECO:0000313" key="4">
    <source>
        <dbReference type="EMBL" id="RSM90773.1"/>
    </source>
</evidence>
<dbReference type="InterPro" id="IPR027417">
    <property type="entry name" value="P-loop_NTPase"/>
</dbReference>
<reference evidence="4 5" key="1">
    <citation type="submission" date="2018-05" db="EMBL/GenBank/DDBJ databases">
        <title>Evolution of GPA BGCs.</title>
        <authorList>
            <person name="Waglechner N."/>
            <person name="Wright G.D."/>
        </authorList>
    </citation>
    <scope>NUCLEOTIDE SEQUENCE [LARGE SCALE GENOMIC DNA]</scope>
    <source>
        <strain evidence="4 5">A82846</strain>
    </source>
</reference>
<evidence type="ECO:0000256" key="1">
    <source>
        <dbReference type="ARBA" id="ARBA00022741"/>
    </source>
</evidence>
<dbReference type="Gene3D" id="3.80.10.10">
    <property type="entry name" value="Ribonuclease Inhibitor"/>
    <property type="match status" value="1"/>
</dbReference>
<dbReference type="Gene3D" id="3.40.50.300">
    <property type="entry name" value="P-loop containing nucleotide triphosphate hydrolases"/>
    <property type="match status" value="1"/>
</dbReference>
<dbReference type="InterPro" id="IPR007111">
    <property type="entry name" value="NACHT_NTPase"/>
</dbReference>
<dbReference type="AlphaFoldDB" id="A0A428ZS15"/>
<evidence type="ECO:0000256" key="2">
    <source>
        <dbReference type="ARBA" id="ARBA00022840"/>
    </source>
</evidence>
<gene>
    <name evidence="4" type="ORF">DMH04_04790</name>
</gene>
<dbReference type="RefSeq" id="WP_051795494.1">
    <property type="nucleotide sequence ID" value="NZ_QHKI01000002.1"/>
</dbReference>
<dbReference type="SUPFAM" id="SSF52058">
    <property type="entry name" value="L domain-like"/>
    <property type="match status" value="1"/>
</dbReference>
<evidence type="ECO:0000313" key="5">
    <source>
        <dbReference type="Proteomes" id="UP000287547"/>
    </source>
</evidence>
<organism evidence="4 5">
    <name type="scientific">Kibdelosporangium aridum</name>
    <dbReference type="NCBI Taxonomy" id="2030"/>
    <lineage>
        <taxon>Bacteria</taxon>
        <taxon>Bacillati</taxon>
        <taxon>Actinomycetota</taxon>
        <taxon>Actinomycetes</taxon>
        <taxon>Pseudonocardiales</taxon>
        <taxon>Pseudonocardiaceae</taxon>
        <taxon>Kibdelosporangium</taxon>
    </lineage>
</organism>
<name>A0A428ZS15_KIBAR</name>
<evidence type="ECO:0000259" key="3">
    <source>
        <dbReference type="PROSITE" id="PS50837"/>
    </source>
</evidence>
<dbReference type="SUPFAM" id="SSF52540">
    <property type="entry name" value="P-loop containing nucleoside triphosphate hydrolases"/>
    <property type="match status" value="1"/>
</dbReference>
<dbReference type="PANTHER" id="PTHR46844:SF1">
    <property type="entry name" value="SLR5058 PROTEIN"/>
    <property type="match status" value="1"/>
</dbReference>
<accession>A0A428ZS15</accession>
<comment type="caution">
    <text evidence="4">The sequence shown here is derived from an EMBL/GenBank/DDBJ whole genome shotgun (WGS) entry which is preliminary data.</text>
</comment>
<dbReference type="EMBL" id="QHKI01000002">
    <property type="protein sequence ID" value="RSM90773.1"/>
    <property type="molecule type" value="Genomic_DNA"/>
</dbReference>
<dbReference type="Pfam" id="PF05729">
    <property type="entry name" value="NACHT"/>
    <property type="match status" value="1"/>
</dbReference>
<dbReference type="InterPro" id="IPR032675">
    <property type="entry name" value="LRR_dom_sf"/>
</dbReference>
<dbReference type="GO" id="GO:0005524">
    <property type="term" value="F:ATP binding"/>
    <property type="evidence" value="ECO:0007669"/>
    <property type="project" value="UniProtKB-KW"/>
</dbReference>
<keyword evidence="2" id="KW-0067">ATP-binding</keyword>
<sequence length="875" mass="97320">MLARVPKVSLQAPRGTDFDAEFTAAYLRHISSTLDKITLLALGRHEQPKLSLTTAYLSLSVSRKPTRRAEKELSAWSAGPSAVRAEVAIGSADRPRVVVLGEAGSGKSTLLDWLAVTAARSEFTDQLAEWNGIVPFVIRLRSFPAGSLPAPEDFIRHVWPMNAARMPEGWVHRHFEEGTAVVLIDGVDEVGADRRQEVHTWIGQLVAQNPELRLVVTSRPAAIGERWLNDEGFSDVNLLPMNADDISQFIRRWHEAAERSSILPCDHSELPAAEQRLHNQLATRPYLRTLASTPLLCAMLCALNLDHSTELPHSRMELYRRALTMLLDIRDAKRKIPGILDLSQKEALLGDLAWRLTEGGLVEMTEQEAQHYIELKLPSMPNVDKRADEILQHLLVRTGVLRRPEPGTVDFVHRTFLEYLAASEATEQARIPALVASAHLDTWRETIVMACGHAKRNQVDDLLARILDRADREPENARKLWLLAAACLETVNQISPELRERIDSLIRQHLVPPRYREVAELLARMGHRLLRYLPSTLDGLTEEAAAATVQAAGQTRNTEALRYLSNYAQDPRSGVQDELVHAWQYFDPRRYAEEVLADAPLHAGVVVLGSTNLLPYVGILRHLRGLILSPGAWETVDSLDLLDGVPCLHSVGLRCRGDVDVTPVSRHPDVESILLVGAREYLGARSLGILPKLRRLSLLGNMAWSDLEFLRGLQGLRRLSLGALQEINDYSPLDDLTQLSTVRLSQVGDLREVAGGPWPQVKDLSVVDYLGDDVVAAVAANFPRIQTLALRDQRTVDLSDLGQLPVEKLILDHCQAVNLSGITATSTLREIWLTECSDVDLRPLVGEKLELHLSRRSTYQGIDELGPGVALEWIG</sequence>
<dbReference type="OrthoDB" id="135105at2"/>
<dbReference type="PROSITE" id="PS50837">
    <property type="entry name" value="NACHT"/>
    <property type="match status" value="1"/>
</dbReference>
<protein>
    <submittedName>
        <fullName evidence="4">NACHT domain-containing protein</fullName>
    </submittedName>
</protein>
<dbReference type="PANTHER" id="PTHR46844">
    <property type="entry name" value="SLR5058 PROTEIN"/>
    <property type="match status" value="1"/>
</dbReference>